<dbReference type="PANTHER" id="PTHR11207:SF0">
    <property type="entry name" value="RIBONUCLEASE 3"/>
    <property type="match status" value="1"/>
</dbReference>
<dbReference type="GeneID" id="63819364"/>
<evidence type="ECO:0000259" key="8">
    <source>
        <dbReference type="PROSITE" id="PS50142"/>
    </source>
</evidence>
<dbReference type="SUPFAM" id="SSF54768">
    <property type="entry name" value="dsRNA-binding domain-like"/>
    <property type="match status" value="1"/>
</dbReference>
<dbReference type="GO" id="GO:0005634">
    <property type="term" value="C:nucleus"/>
    <property type="evidence" value="ECO:0007669"/>
    <property type="project" value="TreeGrafter"/>
</dbReference>
<dbReference type="RefSeq" id="XP_040760147.1">
    <property type="nucleotide sequence ID" value="XM_040902333.1"/>
</dbReference>
<dbReference type="Gene3D" id="3.30.160.20">
    <property type="match status" value="1"/>
</dbReference>
<evidence type="ECO:0000259" key="7">
    <source>
        <dbReference type="PROSITE" id="PS50137"/>
    </source>
</evidence>
<evidence type="ECO:0000256" key="4">
    <source>
        <dbReference type="ARBA" id="ARBA00022884"/>
    </source>
</evidence>
<dbReference type="Pfam" id="PF14622">
    <property type="entry name" value="Ribonucleas_3_3"/>
    <property type="match status" value="1"/>
</dbReference>
<feature type="domain" description="DRBM" evidence="7">
    <location>
        <begin position="246"/>
        <end position="326"/>
    </location>
</feature>
<proteinExistence type="predicted"/>
<feature type="domain" description="RNase III" evidence="8">
    <location>
        <begin position="70"/>
        <end position="186"/>
    </location>
</feature>
<keyword evidence="3" id="KW-0378">Hydrolase</keyword>
<dbReference type="OrthoDB" id="2392202at2759"/>
<dbReference type="STRING" id="1314785.A0A165C8Z2"/>
<name>A0A165C8Z2_9APHY</name>
<evidence type="ECO:0000256" key="6">
    <source>
        <dbReference type="SAM" id="MobiDB-lite"/>
    </source>
</evidence>
<dbReference type="GO" id="GO:0004525">
    <property type="term" value="F:ribonuclease III activity"/>
    <property type="evidence" value="ECO:0007669"/>
    <property type="project" value="InterPro"/>
</dbReference>
<evidence type="ECO:0000313" key="9">
    <source>
        <dbReference type="EMBL" id="KZT02407.1"/>
    </source>
</evidence>
<dbReference type="Proteomes" id="UP000076871">
    <property type="component" value="Unassembled WGS sequence"/>
</dbReference>
<dbReference type="AlphaFoldDB" id="A0A165C8Z2"/>
<feature type="region of interest" description="Disordered" evidence="6">
    <location>
        <begin position="1"/>
        <end position="66"/>
    </location>
</feature>
<dbReference type="GO" id="GO:0006396">
    <property type="term" value="P:RNA processing"/>
    <property type="evidence" value="ECO:0007669"/>
    <property type="project" value="InterPro"/>
</dbReference>
<dbReference type="Pfam" id="PF00035">
    <property type="entry name" value="dsrm"/>
    <property type="match status" value="1"/>
</dbReference>
<reference evidence="9 10" key="1">
    <citation type="journal article" date="2016" name="Mol. Biol. Evol.">
        <title>Comparative Genomics of Early-Diverging Mushroom-Forming Fungi Provides Insights into the Origins of Lignocellulose Decay Capabilities.</title>
        <authorList>
            <person name="Nagy L.G."/>
            <person name="Riley R."/>
            <person name="Tritt A."/>
            <person name="Adam C."/>
            <person name="Daum C."/>
            <person name="Floudas D."/>
            <person name="Sun H."/>
            <person name="Yadav J.S."/>
            <person name="Pangilinan J."/>
            <person name="Larsson K.H."/>
            <person name="Matsuura K."/>
            <person name="Barry K."/>
            <person name="Labutti K."/>
            <person name="Kuo R."/>
            <person name="Ohm R.A."/>
            <person name="Bhattacharya S.S."/>
            <person name="Shirouzu T."/>
            <person name="Yoshinaga Y."/>
            <person name="Martin F.M."/>
            <person name="Grigoriev I.V."/>
            <person name="Hibbett D.S."/>
        </authorList>
    </citation>
    <scope>NUCLEOTIDE SEQUENCE [LARGE SCALE GENOMIC DNA]</scope>
    <source>
        <strain evidence="9 10">93-53</strain>
    </source>
</reference>
<organism evidence="9 10">
    <name type="scientific">Laetiporus sulphureus 93-53</name>
    <dbReference type="NCBI Taxonomy" id="1314785"/>
    <lineage>
        <taxon>Eukaryota</taxon>
        <taxon>Fungi</taxon>
        <taxon>Dikarya</taxon>
        <taxon>Basidiomycota</taxon>
        <taxon>Agaricomycotina</taxon>
        <taxon>Agaricomycetes</taxon>
        <taxon>Polyporales</taxon>
        <taxon>Laetiporus</taxon>
    </lineage>
</organism>
<evidence type="ECO:0000256" key="3">
    <source>
        <dbReference type="ARBA" id="ARBA00022801"/>
    </source>
</evidence>
<accession>A0A165C8Z2</accession>
<dbReference type="InterPro" id="IPR000999">
    <property type="entry name" value="RNase_III_dom"/>
</dbReference>
<keyword evidence="2" id="KW-0255">Endonuclease</keyword>
<keyword evidence="4 5" id="KW-0694">RNA-binding</keyword>
<dbReference type="CDD" id="cd10845">
    <property type="entry name" value="DSRM_RNAse_III_family"/>
    <property type="match status" value="1"/>
</dbReference>
<dbReference type="CDD" id="cd00593">
    <property type="entry name" value="RIBOc"/>
    <property type="match status" value="1"/>
</dbReference>
<dbReference type="PROSITE" id="PS50142">
    <property type="entry name" value="RNASE_3_2"/>
    <property type="match status" value="1"/>
</dbReference>
<evidence type="ECO:0000313" key="10">
    <source>
        <dbReference type="Proteomes" id="UP000076871"/>
    </source>
</evidence>
<evidence type="ECO:0000256" key="5">
    <source>
        <dbReference type="PROSITE-ProRule" id="PRU00266"/>
    </source>
</evidence>
<feature type="region of interest" description="Disordered" evidence="6">
    <location>
        <begin position="221"/>
        <end position="242"/>
    </location>
</feature>
<dbReference type="PROSITE" id="PS50137">
    <property type="entry name" value="DS_RBD"/>
    <property type="match status" value="1"/>
</dbReference>
<gene>
    <name evidence="9" type="ORF">LAESUDRAFT_406694</name>
</gene>
<feature type="compositionally biased region" description="Polar residues" evidence="6">
    <location>
        <begin position="23"/>
        <end position="46"/>
    </location>
</feature>
<keyword evidence="10" id="KW-1185">Reference proteome</keyword>
<dbReference type="InterPro" id="IPR036389">
    <property type="entry name" value="RNase_III_sf"/>
</dbReference>
<evidence type="ECO:0000256" key="2">
    <source>
        <dbReference type="ARBA" id="ARBA00022759"/>
    </source>
</evidence>
<dbReference type="GO" id="GO:0010468">
    <property type="term" value="P:regulation of gene expression"/>
    <property type="evidence" value="ECO:0007669"/>
    <property type="project" value="TreeGrafter"/>
</dbReference>
<keyword evidence="1" id="KW-0540">Nuclease</keyword>
<dbReference type="SUPFAM" id="SSF69065">
    <property type="entry name" value="RNase III domain-like"/>
    <property type="match status" value="1"/>
</dbReference>
<dbReference type="InterPro" id="IPR014720">
    <property type="entry name" value="dsRBD_dom"/>
</dbReference>
<dbReference type="PANTHER" id="PTHR11207">
    <property type="entry name" value="RIBONUCLEASE III"/>
    <property type="match status" value="1"/>
</dbReference>
<dbReference type="EMBL" id="KV427652">
    <property type="protein sequence ID" value="KZT02407.1"/>
    <property type="molecule type" value="Genomic_DNA"/>
</dbReference>
<dbReference type="SMART" id="SM00535">
    <property type="entry name" value="RIBOc"/>
    <property type="match status" value="1"/>
</dbReference>
<dbReference type="Gene3D" id="1.10.1520.10">
    <property type="entry name" value="Ribonuclease III domain"/>
    <property type="match status" value="1"/>
</dbReference>
<protein>
    <submittedName>
        <fullName evidence="9">Ribonuclease III</fullName>
    </submittedName>
</protein>
<dbReference type="SMART" id="SM00358">
    <property type="entry name" value="DSRM"/>
    <property type="match status" value="1"/>
</dbReference>
<dbReference type="InParanoid" id="A0A165C8Z2"/>
<sequence length="340" mass="37219">MVKAQVKGLSMQSETHQWLAPSQEGTWPSSAGSADSSIARTGSQAPNLKRPRPSSTNMDAPPPAPKLRGDIILEVFTHKSLRFPGAPTNEESEYGDNERLSVLGEKVLETAVTFTLFNKKPMIKAQEIESQRMEVLSDANYNNWVINYKLREKVRCSPDAVATLTNPKETNLLFCSYVGAVYVQNGMETVQNWIGQLIDPEYEPPVPAADGEPYTYKRVKTEPMSSPTPPPTMHQPPPPMAPPPPLPINPLAPAQPQAAFLPLFNQTANQRRLAVEYPAQFSGPAHAGRWTVQCVVNGIPKGEGSGASKQLAKEEAARQAYYSMGWAPRECPATPTSDVQ</sequence>
<evidence type="ECO:0000256" key="1">
    <source>
        <dbReference type="ARBA" id="ARBA00022722"/>
    </source>
</evidence>
<feature type="compositionally biased region" description="Pro residues" evidence="6">
    <location>
        <begin position="226"/>
        <end position="242"/>
    </location>
</feature>
<dbReference type="GO" id="GO:0003725">
    <property type="term" value="F:double-stranded RNA binding"/>
    <property type="evidence" value="ECO:0007669"/>
    <property type="project" value="TreeGrafter"/>
</dbReference>